<keyword evidence="1" id="KW-0732">Signal</keyword>
<gene>
    <name evidence="2" type="ORF">MtrunA17_Chr5g0442471</name>
</gene>
<comment type="caution">
    <text evidence="2">The sequence shown here is derived from an EMBL/GenBank/DDBJ whole genome shotgun (WGS) entry which is preliminary data.</text>
</comment>
<proteinExistence type="predicted"/>
<dbReference type="EMBL" id="PSQE01000005">
    <property type="protein sequence ID" value="RHN57624.1"/>
    <property type="molecule type" value="Genomic_DNA"/>
</dbReference>
<name>A0A396I0C7_MEDTR</name>
<dbReference type="Gramene" id="rna33200">
    <property type="protein sequence ID" value="RHN57624.1"/>
    <property type="gene ID" value="gene33200"/>
</dbReference>
<sequence>MCFLHFVCVGMHICVTHHLCSNDTNMDIKHDADIDTSVPVLIWENGISEGNNMCWCYIELTLFDFLYTTVCCGLVDHPHKCHVHVINMLHTVIFLHFTLSLFFVTPVRGLLGSLGECRQQQQAKDMDRQRSGYHISTPEIQDLMSRFLRMLVIFPLLLPVLPRTLHQEYDYLRLCLFYSI</sequence>
<dbReference type="Proteomes" id="UP000265566">
    <property type="component" value="Chromosome 5"/>
</dbReference>
<accession>A0A396I0C7</accession>
<protein>
    <recommendedName>
        <fullName evidence="3">Transmembrane protein</fullName>
    </recommendedName>
</protein>
<feature type="chain" id="PRO_5017279495" description="Transmembrane protein" evidence="1">
    <location>
        <begin position="17"/>
        <end position="180"/>
    </location>
</feature>
<reference evidence="2" key="1">
    <citation type="journal article" date="2018" name="Nat. Plants">
        <title>Whole-genome landscape of Medicago truncatula symbiotic genes.</title>
        <authorList>
            <person name="Pecrix Y."/>
            <person name="Gamas P."/>
            <person name="Carrere S."/>
        </authorList>
    </citation>
    <scope>NUCLEOTIDE SEQUENCE</scope>
    <source>
        <tissue evidence="2">Leaves</tissue>
    </source>
</reference>
<evidence type="ECO:0008006" key="3">
    <source>
        <dbReference type="Google" id="ProtNLM"/>
    </source>
</evidence>
<dbReference type="AlphaFoldDB" id="A0A396I0C7"/>
<feature type="signal peptide" evidence="1">
    <location>
        <begin position="1"/>
        <end position="16"/>
    </location>
</feature>
<organism evidence="2">
    <name type="scientific">Medicago truncatula</name>
    <name type="common">Barrel medic</name>
    <name type="synonym">Medicago tribuloides</name>
    <dbReference type="NCBI Taxonomy" id="3880"/>
    <lineage>
        <taxon>Eukaryota</taxon>
        <taxon>Viridiplantae</taxon>
        <taxon>Streptophyta</taxon>
        <taxon>Embryophyta</taxon>
        <taxon>Tracheophyta</taxon>
        <taxon>Spermatophyta</taxon>
        <taxon>Magnoliopsida</taxon>
        <taxon>eudicotyledons</taxon>
        <taxon>Gunneridae</taxon>
        <taxon>Pentapetalae</taxon>
        <taxon>rosids</taxon>
        <taxon>fabids</taxon>
        <taxon>Fabales</taxon>
        <taxon>Fabaceae</taxon>
        <taxon>Papilionoideae</taxon>
        <taxon>50 kb inversion clade</taxon>
        <taxon>NPAAA clade</taxon>
        <taxon>Hologalegina</taxon>
        <taxon>IRL clade</taxon>
        <taxon>Trifolieae</taxon>
        <taxon>Medicago</taxon>
    </lineage>
</organism>
<evidence type="ECO:0000313" key="2">
    <source>
        <dbReference type="EMBL" id="RHN57624.1"/>
    </source>
</evidence>
<evidence type="ECO:0000256" key="1">
    <source>
        <dbReference type="SAM" id="SignalP"/>
    </source>
</evidence>